<keyword evidence="3 5" id="KW-1133">Transmembrane helix</keyword>
<dbReference type="PANTHER" id="PTHR23112:SF0">
    <property type="entry name" value="TRANSMEMBRANE PROTEIN 116"/>
    <property type="match status" value="1"/>
</dbReference>
<dbReference type="Proteomes" id="UP000187209">
    <property type="component" value="Unassembled WGS sequence"/>
</dbReference>
<feature type="transmembrane region" description="Helical" evidence="5">
    <location>
        <begin position="156"/>
        <end position="178"/>
    </location>
</feature>
<dbReference type="PANTHER" id="PTHR23112">
    <property type="entry name" value="G PROTEIN-COUPLED RECEPTOR 157-RELATED"/>
    <property type="match status" value="1"/>
</dbReference>
<dbReference type="GO" id="GO:0005886">
    <property type="term" value="C:plasma membrane"/>
    <property type="evidence" value="ECO:0007669"/>
    <property type="project" value="TreeGrafter"/>
</dbReference>
<evidence type="ECO:0000256" key="2">
    <source>
        <dbReference type="ARBA" id="ARBA00022692"/>
    </source>
</evidence>
<keyword evidence="2 5" id="KW-0812">Transmembrane</keyword>
<gene>
    <name evidence="6" type="ORF">SteCoe_38787</name>
</gene>
<name>A0A1R2AL45_9CILI</name>
<dbReference type="EMBL" id="MPUH01002333">
    <property type="protein sequence ID" value="OMJ65214.1"/>
    <property type="molecule type" value="Genomic_DNA"/>
</dbReference>
<feature type="transmembrane region" description="Helical" evidence="5">
    <location>
        <begin position="77"/>
        <end position="104"/>
    </location>
</feature>
<dbReference type="GO" id="GO:0004930">
    <property type="term" value="F:G protein-coupled receptor activity"/>
    <property type="evidence" value="ECO:0007669"/>
    <property type="project" value="TreeGrafter"/>
</dbReference>
<keyword evidence="7" id="KW-1185">Reference proteome</keyword>
<organism evidence="6 7">
    <name type="scientific">Stentor coeruleus</name>
    <dbReference type="NCBI Taxonomy" id="5963"/>
    <lineage>
        <taxon>Eukaryota</taxon>
        <taxon>Sar</taxon>
        <taxon>Alveolata</taxon>
        <taxon>Ciliophora</taxon>
        <taxon>Postciliodesmatophora</taxon>
        <taxon>Heterotrichea</taxon>
        <taxon>Heterotrichida</taxon>
        <taxon>Stentoridae</taxon>
        <taxon>Stentor</taxon>
    </lineage>
</organism>
<feature type="transmembrane region" description="Helical" evidence="5">
    <location>
        <begin position="116"/>
        <end position="136"/>
    </location>
</feature>
<evidence type="ECO:0000256" key="1">
    <source>
        <dbReference type="ARBA" id="ARBA00004141"/>
    </source>
</evidence>
<evidence type="ECO:0000256" key="4">
    <source>
        <dbReference type="ARBA" id="ARBA00023136"/>
    </source>
</evidence>
<evidence type="ECO:0000256" key="5">
    <source>
        <dbReference type="SAM" id="Phobius"/>
    </source>
</evidence>
<evidence type="ECO:0000313" key="7">
    <source>
        <dbReference type="Proteomes" id="UP000187209"/>
    </source>
</evidence>
<dbReference type="Gene3D" id="1.20.1070.10">
    <property type="entry name" value="Rhodopsin 7-helix transmembrane proteins"/>
    <property type="match status" value="1"/>
</dbReference>
<feature type="transmembrane region" description="Helical" evidence="5">
    <location>
        <begin position="198"/>
        <end position="216"/>
    </location>
</feature>
<sequence>MGCTKNISNDDYYIILSFSIFSIIFSVGLIGAIVAKGLLKDFCMRIVFYMTVNDLIRGIIFSFMLPGFVENKELCMIIAFAIGSTYMSNILLGISITIVMYQALIKNEYDYFKYHLFWVLLCFFIVPALYALPLFTESLGNDGGFCFFKNDIVGNIWRFILNYLPSLFCLIFGSFVFFKVRSKIKKYRKDATTNLIFVRGYLFALIILAMVTPLMILKTYELAENECNSPYMSSAIEVWMNFHSVFNAIAFVITEKSKKKFIKRSTDMDCLNYSSESLVDK</sequence>
<comment type="caution">
    <text evidence="6">The sequence shown here is derived from an EMBL/GenBank/DDBJ whole genome shotgun (WGS) entry which is preliminary data.</text>
</comment>
<evidence type="ECO:0008006" key="8">
    <source>
        <dbReference type="Google" id="ProtNLM"/>
    </source>
</evidence>
<proteinExistence type="predicted"/>
<reference evidence="6 7" key="1">
    <citation type="submission" date="2016-11" db="EMBL/GenBank/DDBJ databases">
        <title>The macronuclear genome of Stentor coeruleus: a giant cell with tiny introns.</title>
        <authorList>
            <person name="Slabodnick M."/>
            <person name="Ruby J.G."/>
            <person name="Reiff S.B."/>
            <person name="Swart E.C."/>
            <person name="Gosai S."/>
            <person name="Prabakaran S."/>
            <person name="Witkowska E."/>
            <person name="Larue G.E."/>
            <person name="Fisher S."/>
            <person name="Freeman R.M."/>
            <person name="Gunawardena J."/>
            <person name="Chu W."/>
            <person name="Stover N.A."/>
            <person name="Gregory B.D."/>
            <person name="Nowacki M."/>
            <person name="Derisi J."/>
            <person name="Roy S.W."/>
            <person name="Marshall W.F."/>
            <person name="Sood P."/>
        </authorList>
    </citation>
    <scope>NUCLEOTIDE SEQUENCE [LARGE SCALE GENOMIC DNA]</scope>
    <source>
        <strain evidence="6">WM001</strain>
    </source>
</reference>
<dbReference type="GO" id="GO:0007189">
    <property type="term" value="P:adenylate cyclase-activating G protein-coupled receptor signaling pathway"/>
    <property type="evidence" value="ECO:0007669"/>
    <property type="project" value="TreeGrafter"/>
</dbReference>
<evidence type="ECO:0000256" key="3">
    <source>
        <dbReference type="ARBA" id="ARBA00022989"/>
    </source>
</evidence>
<evidence type="ECO:0000313" key="6">
    <source>
        <dbReference type="EMBL" id="OMJ65214.1"/>
    </source>
</evidence>
<comment type="subcellular location">
    <subcellularLocation>
        <location evidence="1">Membrane</location>
        <topology evidence="1">Multi-pass membrane protein</topology>
    </subcellularLocation>
</comment>
<feature type="transmembrane region" description="Helical" evidence="5">
    <location>
        <begin position="236"/>
        <end position="254"/>
    </location>
</feature>
<dbReference type="AlphaFoldDB" id="A0A1R2AL45"/>
<feature type="transmembrane region" description="Helical" evidence="5">
    <location>
        <begin position="12"/>
        <end position="34"/>
    </location>
</feature>
<dbReference type="SUPFAM" id="SSF81321">
    <property type="entry name" value="Family A G protein-coupled receptor-like"/>
    <property type="match status" value="1"/>
</dbReference>
<protein>
    <recommendedName>
        <fullName evidence="8">G-protein coupled receptors family 2 profile 2 domain-containing protein</fullName>
    </recommendedName>
</protein>
<accession>A0A1R2AL45</accession>
<keyword evidence="4 5" id="KW-0472">Membrane</keyword>
<feature type="transmembrane region" description="Helical" evidence="5">
    <location>
        <begin position="46"/>
        <end position="65"/>
    </location>
</feature>